<evidence type="ECO:0000256" key="1">
    <source>
        <dbReference type="SAM" id="Phobius"/>
    </source>
</evidence>
<dbReference type="AlphaFoldDB" id="A0A2I0HM19"/>
<feature type="transmembrane region" description="Helical" evidence="1">
    <location>
        <begin position="126"/>
        <end position="147"/>
    </location>
</feature>
<gene>
    <name evidence="2" type="ORF">CRG98_046980</name>
</gene>
<organism evidence="2 3">
    <name type="scientific">Punica granatum</name>
    <name type="common">Pomegranate</name>
    <dbReference type="NCBI Taxonomy" id="22663"/>
    <lineage>
        <taxon>Eukaryota</taxon>
        <taxon>Viridiplantae</taxon>
        <taxon>Streptophyta</taxon>
        <taxon>Embryophyta</taxon>
        <taxon>Tracheophyta</taxon>
        <taxon>Spermatophyta</taxon>
        <taxon>Magnoliopsida</taxon>
        <taxon>eudicotyledons</taxon>
        <taxon>Gunneridae</taxon>
        <taxon>Pentapetalae</taxon>
        <taxon>rosids</taxon>
        <taxon>malvids</taxon>
        <taxon>Myrtales</taxon>
        <taxon>Lythraceae</taxon>
        <taxon>Punica</taxon>
    </lineage>
</organism>
<keyword evidence="1" id="KW-0472">Membrane</keyword>
<evidence type="ECO:0000313" key="2">
    <source>
        <dbReference type="EMBL" id="PKI32633.1"/>
    </source>
</evidence>
<sequence length="179" mass="20118">MAWGCLRNQYGLPSEIVKHKDIFLLQAVGGIALIVLALNMSVRRGVSYFICEAFMDVKTLIVSVCASLSGFRIEKDKAQKRWFESWKYNNLHILGIVASSAITFPYNKQLEKEGEGRWWPQFRPPPSGIVSASLLSATLPIYLLSLLAREERYCLFRVVLAEIEATTALLPLVARLTSP</sequence>
<dbReference type="EMBL" id="PGOL01007479">
    <property type="protein sequence ID" value="PKI32633.1"/>
    <property type="molecule type" value="Genomic_DNA"/>
</dbReference>
<dbReference type="Proteomes" id="UP000233551">
    <property type="component" value="Unassembled WGS sequence"/>
</dbReference>
<proteinExistence type="predicted"/>
<keyword evidence="1" id="KW-0812">Transmembrane</keyword>
<accession>A0A2I0HM19</accession>
<keyword evidence="3" id="KW-1185">Reference proteome</keyword>
<name>A0A2I0HM19_PUNGR</name>
<comment type="caution">
    <text evidence="2">The sequence shown here is derived from an EMBL/GenBank/DDBJ whole genome shotgun (WGS) entry which is preliminary data.</text>
</comment>
<feature type="transmembrane region" description="Helical" evidence="1">
    <location>
        <begin position="21"/>
        <end position="40"/>
    </location>
</feature>
<keyword evidence="1" id="KW-1133">Transmembrane helix</keyword>
<feature type="transmembrane region" description="Helical" evidence="1">
    <location>
        <begin position="88"/>
        <end position="106"/>
    </location>
</feature>
<reference evidence="2 3" key="1">
    <citation type="submission" date="2017-11" db="EMBL/GenBank/DDBJ databases">
        <title>De-novo sequencing of pomegranate (Punica granatum L.) genome.</title>
        <authorList>
            <person name="Akparov Z."/>
            <person name="Amiraslanov A."/>
            <person name="Hajiyeva S."/>
            <person name="Abbasov M."/>
            <person name="Kaur K."/>
            <person name="Hamwieh A."/>
            <person name="Solovyev V."/>
            <person name="Salamov A."/>
            <person name="Braich B."/>
            <person name="Kosarev P."/>
            <person name="Mahmoud A."/>
            <person name="Hajiyev E."/>
            <person name="Babayeva S."/>
            <person name="Izzatullayeva V."/>
            <person name="Mammadov A."/>
            <person name="Mammadov A."/>
            <person name="Sharifova S."/>
            <person name="Ojaghi J."/>
            <person name="Eynullazada K."/>
            <person name="Bayramov B."/>
            <person name="Abdulazimova A."/>
            <person name="Shahmuradov I."/>
        </authorList>
    </citation>
    <scope>NUCLEOTIDE SEQUENCE [LARGE SCALE GENOMIC DNA]</scope>
    <source>
        <strain evidence="3">cv. AG2017</strain>
        <tissue evidence="2">Leaf</tissue>
    </source>
</reference>
<evidence type="ECO:0000313" key="3">
    <source>
        <dbReference type="Proteomes" id="UP000233551"/>
    </source>
</evidence>
<protein>
    <submittedName>
        <fullName evidence="2">Uncharacterized protein</fullName>
    </submittedName>
</protein>